<keyword evidence="1" id="KW-0812">Transmembrane</keyword>
<dbReference type="EMBL" id="RPHB01000008">
    <property type="protein sequence ID" value="MBW3469560.1"/>
    <property type="molecule type" value="Genomic_DNA"/>
</dbReference>
<feature type="transmembrane region" description="Helical" evidence="1">
    <location>
        <begin position="104"/>
        <end position="123"/>
    </location>
</feature>
<dbReference type="AlphaFoldDB" id="A0A951IYK2"/>
<evidence type="ECO:0000256" key="1">
    <source>
        <dbReference type="SAM" id="Phobius"/>
    </source>
</evidence>
<sequence>MRVAVYIIRFLLALLFIWVGVEKLFLAYDPSVFRANAADCDPLFFEFYDLLQKAGYLYFVGFFQLLCGVLLVFKRTYLLGSVMLVPLVLCLLNTHIFFSKNTFYLIFDSVLLLLVLFLIVRNFSILKEMFLRKQTTLI</sequence>
<reference evidence="2 3" key="1">
    <citation type="journal article" date="2020" name="Syst. Appl. Microbiol.">
        <title>Arthrospiribacter ruber gen. nov., sp. nov., a novel bacterium isolated from Arthrospira cultures.</title>
        <authorList>
            <person name="Waleron M."/>
            <person name="Misztak A."/>
            <person name="Waleron M.M."/>
            <person name="Furmaniak M."/>
            <person name="Mrozik A."/>
            <person name="Waleron K."/>
        </authorList>
    </citation>
    <scope>NUCLEOTIDE SEQUENCE [LARGE SCALE GENOMIC DNA]</scope>
    <source>
        <strain evidence="2 3">DPMB0001</strain>
    </source>
</reference>
<evidence type="ECO:0000313" key="2">
    <source>
        <dbReference type="EMBL" id="MBW3469560.1"/>
    </source>
</evidence>
<keyword evidence="1" id="KW-0472">Membrane</keyword>
<dbReference type="Proteomes" id="UP000727490">
    <property type="component" value="Unassembled WGS sequence"/>
</dbReference>
<name>A0A951IYK2_9BACT</name>
<feature type="transmembrane region" description="Helical" evidence="1">
    <location>
        <begin position="78"/>
        <end position="98"/>
    </location>
</feature>
<keyword evidence="1" id="KW-1133">Transmembrane helix</keyword>
<gene>
    <name evidence="2" type="ORF">EGN73_17310</name>
</gene>
<organism evidence="2 3">
    <name type="scientific">Arthrospiribacter ruber</name>
    <dbReference type="NCBI Taxonomy" id="2487934"/>
    <lineage>
        <taxon>Bacteria</taxon>
        <taxon>Pseudomonadati</taxon>
        <taxon>Bacteroidota</taxon>
        <taxon>Cytophagia</taxon>
        <taxon>Cytophagales</taxon>
        <taxon>Cyclobacteriaceae</taxon>
        <taxon>Arthrospiribacter</taxon>
    </lineage>
</organism>
<protein>
    <submittedName>
        <fullName evidence="2">DoxX family membrane protein</fullName>
    </submittedName>
</protein>
<evidence type="ECO:0000313" key="3">
    <source>
        <dbReference type="Proteomes" id="UP000727490"/>
    </source>
</evidence>
<proteinExistence type="predicted"/>
<comment type="caution">
    <text evidence="2">The sequence shown here is derived from an EMBL/GenBank/DDBJ whole genome shotgun (WGS) entry which is preliminary data.</text>
</comment>
<keyword evidence="3" id="KW-1185">Reference proteome</keyword>
<accession>A0A951IYK2</accession>
<dbReference type="RefSeq" id="WP_219292753.1">
    <property type="nucleotide sequence ID" value="NZ_RPHB01000008.1"/>
</dbReference>
<feature type="transmembrane region" description="Helical" evidence="1">
    <location>
        <begin position="56"/>
        <end position="73"/>
    </location>
</feature>